<gene>
    <name evidence="2" type="ORF">JM946_27165</name>
</gene>
<reference evidence="2 3" key="1">
    <citation type="journal article" date="2021" name="Int. J. Syst. Evol. Microbiol.">
        <title>Steroidobacter gossypii sp. nov., isolated from soil of cotton cropping field.</title>
        <authorList>
            <person name="Huang R."/>
            <person name="Yang S."/>
            <person name="Zhen C."/>
            <person name="Liu W."/>
        </authorList>
    </citation>
    <scope>NUCLEOTIDE SEQUENCE [LARGE SCALE GENOMIC DNA]</scope>
    <source>
        <strain evidence="2 3">S1-65</strain>
    </source>
</reference>
<evidence type="ECO:0000313" key="2">
    <source>
        <dbReference type="EMBL" id="MBM0108428.1"/>
    </source>
</evidence>
<dbReference type="RefSeq" id="WP_203170589.1">
    <property type="nucleotide sequence ID" value="NZ_JAEVLS010000008.1"/>
</dbReference>
<keyword evidence="1" id="KW-0732">Signal</keyword>
<name>A0ABS1X5D9_9GAMM</name>
<feature type="chain" id="PRO_5047093164" evidence="1">
    <location>
        <begin position="27"/>
        <end position="141"/>
    </location>
</feature>
<keyword evidence="3" id="KW-1185">Reference proteome</keyword>
<dbReference type="EMBL" id="JAEVLS010000008">
    <property type="protein sequence ID" value="MBM0108428.1"/>
    <property type="molecule type" value="Genomic_DNA"/>
</dbReference>
<sequence>MRRATSPRTWVACLLLGLLASLPASAVTVTALSYDPAEDQLVMTIAYRGTHENHDFSVQWAECQRLDDARSQILGLLVDSAANDLARQNFTKELKVDLQGFACRPAKVTIRTSAGFFASVDIPPPPKKQIPAPVTDARNAP</sequence>
<proteinExistence type="predicted"/>
<dbReference type="Proteomes" id="UP000661077">
    <property type="component" value="Unassembled WGS sequence"/>
</dbReference>
<evidence type="ECO:0000256" key="1">
    <source>
        <dbReference type="SAM" id="SignalP"/>
    </source>
</evidence>
<organism evidence="2 3">
    <name type="scientific">Steroidobacter gossypii</name>
    <dbReference type="NCBI Taxonomy" id="2805490"/>
    <lineage>
        <taxon>Bacteria</taxon>
        <taxon>Pseudomonadati</taxon>
        <taxon>Pseudomonadota</taxon>
        <taxon>Gammaproteobacteria</taxon>
        <taxon>Steroidobacterales</taxon>
        <taxon>Steroidobacteraceae</taxon>
        <taxon>Steroidobacter</taxon>
    </lineage>
</organism>
<evidence type="ECO:0000313" key="3">
    <source>
        <dbReference type="Proteomes" id="UP000661077"/>
    </source>
</evidence>
<accession>A0ABS1X5D9</accession>
<protein>
    <submittedName>
        <fullName evidence="2">Uncharacterized protein</fullName>
    </submittedName>
</protein>
<comment type="caution">
    <text evidence="2">The sequence shown here is derived from an EMBL/GenBank/DDBJ whole genome shotgun (WGS) entry which is preliminary data.</text>
</comment>
<feature type="signal peptide" evidence="1">
    <location>
        <begin position="1"/>
        <end position="26"/>
    </location>
</feature>